<dbReference type="EMBL" id="SGXG01000001">
    <property type="protein sequence ID" value="RZS95773.1"/>
    <property type="molecule type" value="Genomic_DNA"/>
</dbReference>
<protein>
    <submittedName>
        <fullName evidence="1">Uncharacterized protein</fullName>
    </submittedName>
</protein>
<accession>A0A4Q7P6Q5</accession>
<organism evidence="1 2">
    <name type="scientific">Cecembia calidifontis</name>
    <dbReference type="NCBI Taxonomy" id="1187080"/>
    <lineage>
        <taxon>Bacteria</taxon>
        <taxon>Pseudomonadati</taxon>
        <taxon>Bacteroidota</taxon>
        <taxon>Cytophagia</taxon>
        <taxon>Cytophagales</taxon>
        <taxon>Cyclobacteriaceae</taxon>
        <taxon>Cecembia</taxon>
    </lineage>
</organism>
<reference evidence="1 2" key="1">
    <citation type="submission" date="2019-02" db="EMBL/GenBank/DDBJ databases">
        <title>Genomic Encyclopedia of Archaeal and Bacterial Type Strains, Phase II (KMG-II): from individual species to whole genera.</title>
        <authorList>
            <person name="Goeker M."/>
        </authorList>
    </citation>
    <scope>NUCLEOTIDE SEQUENCE [LARGE SCALE GENOMIC DNA]</scope>
    <source>
        <strain evidence="1 2">DSM 21411</strain>
    </source>
</reference>
<comment type="caution">
    <text evidence="1">The sequence shown here is derived from an EMBL/GenBank/DDBJ whole genome shotgun (WGS) entry which is preliminary data.</text>
</comment>
<keyword evidence="2" id="KW-1185">Reference proteome</keyword>
<gene>
    <name evidence="1" type="ORF">BC751_1315</name>
</gene>
<name>A0A4Q7P6Q5_9BACT</name>
<proteinExistence type="predicted"/>
<sequence>MDQFFFGFIDIDNRTILNIDGDKSGNVIANQIDLGNVATINVLDGGGLVVNNDTKYSGNSSKINVWGFFETNNLTISGGGQTELNVFGNAQVTVKEDVLITGDSKMFFGGDSNVLIEGDVEVRGTQSGLTLGDNNTTKIDGDIRLVGGGTMTVKDSAELDVDGNLSVDGNSKFVATNTAQVFICGDRPIGNQTDSSGKVRAEITLFCDETNPLNPVPCATYSGCRILPVEISSLEAQYLNQSRSTKITWSTTKEWESSHFEIERSLQGVNFEKIGEVNAAGWSNILMDYAFEDDKLPLGSANILYRIKQVDFNGNFHYSKVLSVRITGVEFTSGVWRAYPNPSRDNQLRINLLDRSQYDDVAITFRLIHPSAQTQAMAVRSESEMNEQLSQMITRIPKGVFVVEIQWGQKVEHIKVLKQ</sequence>
<evidence type="ECO:0000313" key="1">
    <source>
        <dbReference type="EMBL" id="RZS95773.1"/>
    </source>
</evidence>
<evidence type="ECO:0000313" key="2">
    <source>
        <dbReference type="Proteomes" id="UP000292209"/>
    </source>
</evidence>
<dbReference type="AlphaFoldDB" id="A0A4Q7P6Q5"/>
<dbReference type="Proteomes" id="UP000292209">
    <property type="component" value="Unassembled WGS sequence"/>
</dbReference>
<dbReference type="RefSeq" id="WP_207226848.1">
    <property type="nucleotide sequence ID" value="NZ_SGXG01000001.1"/>
</dbReference>